<dbReference type="NCBIfam" id="NF033399">
    <property type="entry name" value="thiazolyl_GetA"/>
    <property type="match status" value="1"/>
</dbReference>
<dbReference type="RefSeq" id="WP_379515548.1">
    <property type="nucleotide sequence ID" value="NZ_JBHSPA010000023.1"/>
</dbReference>
<reference evidence="2" key="1">
    <citation type="journal article" date="2019" name="Int. J. Syst. Evol. Microbiol.">
        <title>The Global Catalogue of Microorganisms (GCM) 10K type strain sequencing project: providing services to taxonomists for standard genome sequencing and annotation.</title>
        <authorList>
            <consortium name="The Broad Institute Genomics Platform"/>
            <consortium name="The Broad Institute Genome Sequencing Center for Infectious Disease"/>
            <person name="Wu L."/>
            <person name="Ma J."/>
        </authorList>
    </citation>
    <scope>NUCLEOTIDE SEQUENCE [LARGE SCALE GENOMIC DNA]</scope>
    <source>
        <strain evidence="2">CCUG 53903</strain>
    </source>
</reference>
<gene>
    <name evidence="1" type="ORF">ACFPZ3_19410</name>
</gene>
<organism evidence="1 2">
    <name type="scientific">Nonomuraea insulae</name>
    <dbReference type="NCBI Taxonomy" id="1616787"/>
    <lineage>
        <taxon>Bacteria</taxon>
        <taxon>Bacillati</taxon>
        <taxon>Actinomycetota</taxon>
        <taxon>Actinomycetes</taxon>
        <taxon>Streptosporangiales</taxon>
        <taxon>Streptosporangiaceae</taxon>
        <taxon>Nonomuraea</taxon>
    </lineage>
</organism>
<protein>
    <submittedName>
        <fullName evidence="1">Thiomuracin/GE37468 family thiazolyl RiPP peptide</fullName>
    </submittedName>
</protein>
<evidence type="ECO:0000313" key="2">
    <source>
        <dbReference type="Proteomes" id="UP001596058"/>
    </source>
</evidence>
<proteinExistence type="predicted"/>
<evidence type="ECO:0000313" key="1">
    <source>
        <dbReference type="EMBL" id="MFC5826039.1"/>
    </source>
</evidence>
<dbReference type="Proteomes" id="UP001596058">
    <property type="component" value="Unassembled WGS sequence"/>
</dbReference>
<keyword evidence="2" id="KW-1185">Reference proteome</keyword>
<name>A0ABW1CJY7_9ACTN</name>
<accession>A0ABW1CJY7</accession>
<dbReference type="EMBL" id="JBHSPA010000023">
    <property type="protein sequence ID" value="MFC5826039.1"/>
    <property type="molecule type" value="Genomic_DNA"/>
</dbReference>
<sequence length="57" mass="5845">MSGKLNLDGLAVDSIEVLPADSIEFLTTGHGMTETAASFACLCGTRCSGVALPLDED</sequence>
<comment type="caution">
    <text evidence="1">The sequence shown here is derived from an EMBL/GenBank/DDBJ whole genome shotgun (WGS) entry which is preliminary data.</text>
</comment>